<dbReference type="OrthoDB" id="457670at2"/>
<dbReference type="FunCoup" id="A0A420WJL5">
    <property type="interactions" value="141"/>
</dbReference>
<evidence type="ECO:0000313" key="7">
    <source>
        <dbReference type="Proteomes" id="UP000282211"/>
    </source>
</evidence>
<keyword evidence="2 5" id="KW-0812">Transmembrane</keyword>
<dbReference type="PANTHER" id="PTHR43483:SF3">
    <property type="entry name" value="MEMBRANE TRANSPORTER PROTEIN HI_0806-RELATED"/>
    <property type="match status" value="1"/>
</dbReference>
<gene>
    <name evidence="6" type="ORF">DES40_0527</name>
</gene>
<dbReference type="InterPro" id="IPR002781">
    <property type="entry name" value="TM_pro_TauE-like"/>
</dbReference>
<dbReference type="EMBL" id="RBII01000001">
    <property type="protein sequence ID" value="RKQ71214.1"/>
    <property type="molecule type" value="Genomic_DNA"/>
</dbReference>
<name>A0A420WJL5_9PROT</name>
<keyword evidence="4 5" id="KW-0472">Membrane</keyword>
<dbReference type="InParanoid" id="A0A420WJL5"/>
<dbReference type="PANTHER" id="PTHR43483">
    <property type="entry name" value="MEMBRANE TRANSPORTER PROTEIN HI_0806-RELATED"/>
    <property type="match status" value="1"/>
</dbReference>
<feature type="transmembrane region" description="Helical" evidence="5">
    <location>
        <begin position="6"/>
        <end position="36"/>
    </location>
</feature>
<comment type="subcellular location">
    <subcellularLocation>
        <location evidence="5">Cell membrane</location>
        <topology evidence="5">Multi-pass membrane protein</topology>
    </subcellularLocation>
    <subcellularLocation>
        <location evidence="1">Membrane</location>
        <topology evidence="1">Multi-pass membrane protein</topology>
    </subcellularLocation>
</comment>
<organism evidence="6 7">
    <name type="scientific">Litorimonas taeanensis</name>
    <dbReference type="NCBI Taxonomy" id="568099"/>
    <lineage>
        <taxon>Bacteria</taxon>
        <taxon>Pseudomonadati</taxon>
        <taxon>Pseudomonadota</taxon>
        <taxon>Alphaproteobacteria</taxon>
        <taxon>Maricaulales</taxon>
        <taxon>Robiginitomaculaceae</taxon>
    </lineage>
</organism>
<dbReference type="Proteomes" id="UP000282211">
    <property type="component" value="Unassembled WGS sequence"/>
</dbReference>
<proteinExistence type="inferred from homology"/>
<accession>A0A420WJL5</accession>
<keyword evidence="7" id="KW-1185">Reference proteome</keyword>
<feature type="transmembrane region" description="Helical" evidence="5">
    <location>
        <begin position="194"/>
        <end position="214"/>
    </location>
</feature>
<evidence type="ECO:0000256" key="4">
    <source>
        <dbReference type="ARBA" id="ARBA00023136"/>
    </source>
</evidence>
<evidence type="ECO:0000256" key="3">
    <source>
        <dbReference type="ARBA" id="ARBA00022989"/>
    </source>
</evidence>
<evidence type="ECO:0000256" key="5">
    <source>
        <dbReference type="RuleBase" id="RU363041"/>
    </source>
</evidence>
<dbReference type="Pfam" id="PF01925">
    <property type="entry name" value="TauE"/>
    <property type="match status" value="1"/>
</dbReference>
<keyword evidence="5" id="KW-1003">Cell membrane</keyword>
<feature type="transmembrane region" description="Helical" evidence="5">
    <location>
        <begin position="258"/>
        <end position="274"/>
    </location>
</feature>
<feature type="transmembrane region" description="Helical" evidence="5">
    <location>
        <begin position="226"/>
        <end position="246"/>
    </location>
</feature>
<sequence>MEPITVFILLGSLISVAIIAGFSSGLFGIGGGAIMVPALHYTFKALGIADEVTMHCAVATSAAVIIVNSTRSVRRHHARGAVDMDILIPKQLWRSYALWIGVGSFIAAWFIAPKLSAESLTLIFAIVAMLVALQFILGRPDFILRKTVPGGIAPPLVGSGVGGLSALMGIGGGSLSVPLLSLCNVPIHRAIGTASGFGLAIAVPATIGFIISGLGVSGRPLFSLGYVNGVGFLIIAIVSALMVPVGVKAAHAMDAKKLKRIFGFCLLAVALNMARETLFL</sequence>
<feature type="transmembrane region" description="Helical" evidence="5">
    <location>
        <begin position="93"/>
        <end position="112"/>
    </location>
</feature>
<evidence type="ECO:0000256" key="2">
    <source>
        <dbReference type="ARBA" id="ARBA00022692"/>
    </source>
</evidence>
<feature type="transmembrane region" description="Helical" evidence="5">
    <location>
        <begin position="119"/>
        <end position="137"/>
    </location>
</feature>
<dbReference type="GO" id="GO:0005886">
    <property type="term" value="C:plasma membrane"/>
    <property type="evidence" value="ECO:0007669"/>
    <property type="project" value="UniProtKB-SubCell"/>
</dbReference>
<dbReference type="RefSeq" id="WP_121099012.1">
    <property type="nucleotide sequence ID" value="NZ_RBII01000001.1"/>
</dbReference>
<evidence type="ECO:0000256" key="1">
    <source>
        <dbReference type="ARBA" id="ARBA00004141"/>
    </source>
</evidence>
<keyword evidence="3 5" id="KW-1133">Transmembrane helix</keyword>
<reference evidence="6 7" key="1">
    <citation type="submission" date="2018-10" db="EMBL/GenBank/DDBJ databases">
        <title>Genomic Encyclopedia of Type Strains, Phase IV (KMG-IV): sequencing the most valuable type-strain genomes for metagenomic binning, comparative biology and taxonomic classification.</title>
        <authorList>
            <person name="Goeker M."/>
        </authorList>
    </citation>
    <scope>NUCLEOTIDE SEQUENCE [LARGE SCALE GENOMIC DNA]</scope>
    <source>
        <strain evidence="6 7">DSM 22008</strain>
    </source>
</reference>
<comment type="similarity">
    <text evidence="5">Belongs to the 4-toluene sulfonate uptake permease (TSUP) (TC 2.A.102) family.</text>
</comment>
<comment type="caution">
    <text evidence="6">The sequence shown here is derived from an EMBL/GenBank/DDBJ whole genome shotgun (WGS) entry which is preliminary data.</text>
</comment>
<dbReference type="AlphaFoldDB" id="A0A420WJL5"/>
<feature type="transmembrane region" description="Helical" evidence="5">
    <location>
        <begin position="157"/>
        <end position="182"/>
    </location>
</feature>
<protein>
    <recommendedName>
        <fullName evidence="5">Probable membrane transporter protein</fullName>
    </recommendedName>
</protein>
<evidence type="ECO:0000313" key="6">
    <source>
        <dbReference type="EMBL" id="RKQ71214.1"/>
    </source>
</evidence>